<reference evidence="1" key="2">
    <citation type="submission" date="2023-01" db="EMBL/GenBank/DDBJ databases">
        <authorList>
            <person name="Petersen C."/>
        </authorList>
    </citation>
    <scope>NUCLEOTIDE SEQUENCE</scope>
    <source>
        <strain evidence="1">IBT 17514</strain>
    </source>
</reference>
<keyword evidence="1" id="KW-0808">Transferase</keyword>
<dbReference type="GO" id="GO:0016301">
    <property type="term" value="F:kinase activity"/>
    <property type="evidence" value="ECO:0007669"/>
    <property type="project" value="UniProtKB-KW"/>
</dbReference>
<gene>
    <name evidence="1" type="ORF">N7493_010285</name>
</gene>
<reference evidence="1" key="1">
    <citation type="journal article" date="2023" name="IMA Fungus">
        <title>Comparative genomic study of the Penicillium genus elucidates a diverse pangenome and 15 lateral gene transfer events.</title>
        <authorList>
            <person name="Petersen C."/>
            <person name="Sorensen T."/>
            <person name="Nielsen M.R."/>
            <person name="Sondergaard T.E."/>
            <person name="Sorensen J.L."/>
            <person name="Fitzpatrick D.A."/>
            <person name="Frisvad J.C."/>
            <person name="Nielsen K.L."/>
        </authorList>
    </citation>
    <scope>NUCLEOTIDE SEQUENCE</scope>
    <source>
        <strain evidence="1">IBT 17514</strain>
    </source>
</reference>
<dbReference type="Proteomes" id="UP001215712">
    <property type="component" value="Unassembled WGS sequence"/>
</dbReference>
<accession>A0AAD6MRI2</accession>
<keyword evidence="2" id="KW-1185">Reference proteome</keyword>
<proteinExistence type="predicted"/>
<dbReference type="AlphaFoldDB" id="A0AAD6MRI2"/>
<organism evidence="1 2">
    <name type="scientific">Penicillium malachiteum</name>
    <dbReference type="NCBI Taxonomy" id="1324776"/>
    <lineage>
        <taxon>Eukaryota</taxon>
        <taxon>Fungi</taxon>
        <taxon>Dikarya</taxon>
        <taxon>Ascomycota</taxon>
        <taxon>Pezizomycotina</taxon>
        <taxon>Eurotiomycetes</taxon>
        <taxon>Eurotiomycetidae</taxon>
        <taxon>Eurotiales</taxon>
        <taxon>Aspergillaceae</taxon>
        <taxon>Penicillium</taxon>
    </lineage>
</organism>
<evidence type="ECO:0000313" key="1">
    <source>
        <dbReference type="EMBL" id="KAJ5708951.1"/>
    </source>
</evidence>
<evidence type="ECO:0000313" key="2">
    <source>
        <dbReference type="Proteomes" id="UP001215712"/>
    </source>
</evidence>
<comment type="caution">
    <text evidence="1">The sequence shown here is derived from an EMBL/GenBank/DDBJ whole genome shotgun (WGS) entry which is preliminary data.</text>
</comment>
<keyword evidence="1" id="KW-0418">Kinase</keyword>
<protein>
    <submittedName>
        <fullName evidence="1">Protein kinase</fullName>
    </submittedName>
</protein>
<name>A0AAD6MRI2_9EURO</name>
<dbReference type="EMBL" id="JAQJAN010000019">
    <property type="protein sequence ID" value="KAJ5708951.1"/>
    <property type="molecule type" value="Genomic_DNA"/>
</dbReference>
<sequence length="119" mass="13702">MSDENSSKLPELEFKAYSEDGDFQAQGKSEPNSRSQTVIYRFHDNKWYIKITLHGPTPWFSCDITRPSQPKLKRERRNELRELVTMIDFQSLVLLDDTVTELVLNEEGAIGTANLSLKP</sequence>